<sequence>MTQSELQELIRTGAAAPLLAGTEIGPTWYDGQWWHIPGDAPDDADYELADAELSAQFDSLRRRTRLLEG</sequence>
<dbReference type="EMBL" id="SMKX01000017">
    <property type="protein sequence ID" value="TDD61177.1"/>
    <property type="molecule type" value="Genomic_DNA"/>
</dbReference>
<organism evidence="1 2">
    <name type="scientific">Kribbella antibiotica</name>
    <dbReference type="NCBI Taxonomy" id="190195"/>
    <lineage>
        <taxon>Bacteria</taxon>
        <taxon>Bacillati</taxon>
        <taxon>Actinomycetota</taxon>
        <taxon>Actinomycetes</taxon>
        <taxon>Propionibacteriales</taxon>
        <taxon>Kribbellaceae</taxon>
        <taxon>Kribbella</taxon>
    </lineage>
</organism>
<name>A0A4V2YQA6_9ACTN</name>
<dbReference type="AlphaFoldDB" id="A0A4V2YQA6"/>
<protein>
    <submittedName>
        <fullName evidence="1">Uncharacterized protein</fullName>
    </submittedName>
</protein>
<keyword evidence="2" id="KW-1185">Reference proteome</keyword>
<proteinExistence type="predicted"/>
<reference evidence="1 2" key="1">
    <citation type="submission" date="2019-03" db="EMBL/GenBank/DDBJ databases">
        <title>Draft genome sequences of novel Actinobacteria.</title>
        <authorList>
            <person name="Sahin N."/>
            <person name="Ay H."/>
            <person name="Saygin H."/>
        </authorList>
    </citation>
    <scope>NUCLEOTIDE SEQUENCE [LARGE SCALE GENOMIC DNA]</scope>
    <source>
        <strain evidence="1 2">JCM 13523</strain>
    </source>
</reference>
<evidence type="ECO:0000313" key="2">
    <source>
        <dbReference type="Proteomes" id="UP000295124"/>
    </source>
</evidence>
<accession>A0A4V2YQA6</accession>
<dbReference type="Proteomes" id="UP000295124">
    <property type="component" value="Unassembled WGS sequence"/>
</dbReference>
<gene>
    <name evidence="1" type="ORF">E1263_08295</name>
</gene>
<dbReference type="OrthoDB" id="3829325at2"/>
<comment type="caution">
    <text evidence="1">The sequence shown here is derived from an EMBL/GenBank/DDBJ whole genome shotgun (WGS) entry which is preliminary data.</text>
</comment>
<dbReference type="RefSeq" id="WP_132166595.1">
    <property type="nucleotide sequence ID" value="NZ_SMKX01000017.1"/>
</dbReference>
<evidence type="ECO:0000313" key="1">
    <source>
        <dbReference type="EMBL" id="TDD61177.1"/>
    </source>
</evidence>